<dbReference type="HOGENOM" id="CLU_131582_0_0_6"/>
<evidence type="ECO:0008006" key="3">
    <source>
        <dbReference type="Google" id="ProtNLM"/>
    </source>
</evidence>
<protein>
    <recommendedName>
        <fullName evidence="3">Knr4/Smi1-like domain-containing protein</fullName>
    </recommendedName>
</protein>
<comment type="caution">
    <text evidence="1">The sequence shown here is derived from an EMBL/GenBank/DDBJ whole genome shotgun (WGS) entry which is preliminary data.</text>
</comment>
<sequence length="176" mass="20557">MTKTELIEYLHSAYPELTIDTNYIKGYSEEDILKLESLRDFKIQGQLREFLTYMGRCSGGLFGSQPLKFYPEIVNPKGKEIYQSECRKDLVEIEGEDILNQKPFFISIENEGIYDYFLLTDSDSPDLVYYIDNNYNTIVDTGLTFNKYLRSVVDSSRSYIYKVPTYQEGDLIKLYS</sequence>
<dbReference type="EMBL" id="CBSX010000228">
    <property type="protein sequence ID" value="CDH07872.1"/>
    <property type="molecule type" value="Genomic_DNA"/>
</dbReference>
<dbReference type="Proteomes" id="UP000028483">
    <property type="component" value="Unassembled WGS sequence"/>
</dbReference>
<dbReference type="SUPFAM" id="SSF160631">
    <property type="entry name" value="SMI1/KNR4-like"/>
    <property type="match status" value="1"/>
</dbReference>
<proteinExistence type="predicted"/>
<dbReference type="InterPro" id="IPR037883">
    <property type="entry name" value="Knr4/Smi1-like_sf"/>
</dbReference>
<accession>A0A077P056</accession>
<evidence type="ECO:0000313" key="2">
    <source>
        <dbReference type="Proteomes" id="UP000028483"/>
    </source>
</evidence>
<evidence type="ECO:0000313" key="1">
    <source>
        <dbReference type="EMBL" id="CDH07872.1"/>
    </source>
</evidence>
<name>A0A077P056_XENBV</name>
<dbReference type="RefSeq" id="WP_038253394.1">
    <property type="nucleotide sequence ID" value="NZ_CAWLUU010000057.1"/>
</dbReference>
<gene>
    <name evidence="1" type="ORF">XBO1_610003</name>
</gene>
<organism evidence="1 2">
    <name type="scientific">Xenorhabdus bovienii str. oregonense</name>
    <dbReference type="NCBI Taxonomy" id="1398202"/>
    <lineage>
        <taxon>Bacteria</taxon>
        <taxon>Pseudomonadati</taxon>
        <taxon>Pseudomonadota</taxon>
        <taxon>Gammaproteobacteria</taxon>
        <taxon>Enterobacterales</taxon>
        <taxon>Morganellaceae</taxon>
        <taxon>Xenorhabdus</taxon>
    </lineage>
</organism>
<reference evidence="1" key="1">
    <citation type="submission" date="2013-07" db="EMBL/GenBank/DDBJ databases">
        <title>Sub-species coevolution in mutualistic symbiosis.</title>
        <authorList>
            <person name="Murfin K."/>
            <person name="Klassen J."/>
            <person name="Lee M."/>
            <person name="Forst S."/>
            <person name="Stock P."/>
            <person name="Goodrich-Blair H."/>
        </authorList>
    </citation>
    <scope>NUCLEOTIDE SEQUENCE [LARGE SCALE GENOMIC DNA]</scope>
    <source>
        <strain evidence="1">Oregonense</strain>
    </source>
</reference>
<dbReference type="AlphaFoldDB" id="A0A077P056"/>